<dbReference type="InterPro" id="IPR059177">
    <property type="entry name" value="GH29D-like_dom"/>
</dbReference>
<keyword evidence="2" id="KW-0812">Transmembrane</keyword>
<keyword evidence="1" id="KW-0238">DNA-binding</keyword>
<evidence type="ECO:0000256" key="1">
    <source>
        <dbReference type="PROSITE-ProRule" id="PRU00252"/>
    </source>
</evidence>
<organism evidence="5 6">
    <name type="scientific">Tepidimicrobium xylanilyticum</name>
    <dbReference type="NCBI Taxonomy" id="1123352"/>
    <lineage>
        <taxon>Bacteria</taxon>
        <taxon>Bacillati</taxon>
        <taxon>Bacillota</taxon>
        <taxon>Tissierellia</taxon>
        <taxon>Tissierellales</taxon>
        <taxon>Tepidimicrobiaceae</taxon>
        <taxon>Tepidimicrobium</taxon>
    </lineage>
</organism>
<dbReference type="InterPro" id="IPR005135">
    <property type="entry name" value="Endo/exonuclease/phosphatase"/>
</dbReference>
<feature type="transmembrane region" description="Helical" evidence="2">
    <location>
        <begin position="12"/>
        <end position="31"/>
    </location>
</feature>
<dbReference type="SUPFAM" id="SSF56219">
    <property type="entry name" value="DNase I-like"/>
    <property type="match status" value="1"/>
</dbReference>
<keyword evidence="2" id="KW-0472">Membrane</keyword>
<dbReference type="Gene3D" id="3.60.10.10">
    <property type="entry name" value="Endonuclease/exonuclease/phosphatase"/>
    <property type="match status" value="1"/>
</dbReference>
<dbReference type="GO" id="GO:0003824">
    <property type="term" value="F:catalytic activity"/>
    <property type="evidence" value="ECO:0007669"/>
    <property type="project" value="InterPro"/>
</dbReference>
<dbReference type="Pfam" id="PF19580">
    <property type="entry name" value="Exo_endo_phos_3"/>
    <property type="match status" value="1"/>
</dbReference>
<evidence type="ECO:0000256" key="2">
    <source>
        <dbReference type="SAM" id="Phobius"/>
    </source>
</evidence>
<dbReference type="InterPro" id="IPR000424">
    <property type="entry name" value="Primosome_PriB/ssb"/>
</dbReference>
<evidence type="ECO:0000259" key="4">
    <source>
        <dbReference type="Pfam" id="PF19580"/>
    </source>
</evidence>
<dbReference type="InterPro" id="IPR036691">
    <property type="entry name" value="Endo/exonu/phosph_ase_sf"/>
</dbReference>
<dbReference type="Pfam" id="PF13290">
    <property type="entry name" value="CHB_HEX_C_1"/>
    <property type="match status" value="2"/>
</dbReference>
<name>A0A1H2VGC3_9FIRM</name>
<accession>A0A1H2VGC3</accession>
<dbReference type="Proteomes" id="UP000198828">
    <property type="component" value="Unassembled WGS sequence"/>
</dbReference>
<gene>
    <name evidence="5" type="ORF">SAMN05660923_01105</name>
</gene>
<dbReference type="OrthoDB" id="9801679at2"/>
<evidence type="ECO:0000313" key="6">
    <source>
        <dbReference type="Proteomes" id="UP000198828"/>
    </source>
</evidence>
<reference evidence="5 6" key="1">
    <citation type="submission" date="2016-10" db="EMBL/GenBank/DDBJ databases">
        <authorList>
            <person name="de Groot N.N."/>
        </authorList>
    </citation>
    <scope>NUCLEOTIDE SEQUENCE [LARGE SCALE GENOMIC DNA]</scope>
    <source>
        <strain evidence="5 6">DSM 23310</strain>
    </source>
</reference>
<evidence type="ECO:0000259" key="3">
    <source>
        <dbReference type="Pfam" id="PF13290"/>
    </source>
</evidence>
<sequence>MKNKIHKSLNVILSLIMILSITFIIGMPMIVEAEEQVFVETFDNFPETSERYSSGSFVGVNDITWNYEGARGDLDAYEIDGRGIMFRRPGDGAKIYANIEGGISSFSIDTKKAFTGSGRREIELLINDKSKATFLLDNSNDGVQTFEINNINISGNFKLEIRHIGTKDGSQIVIDNITWTSYTGHSDNKVHNVTATPKEGRVSKGTEIILETRTEGATIYYTLDSSDPDTNSTVYTGPIVINQTTTIKAIAVKEDMEDSDISEFTYTVFESTPINEIRKLGDDIEVMAEGIITADFGDTIYIQDDTGGIAIYKRGFNKGSLKLGDKVEVRGRTRTYYGLKEIVLDSDNDIKFLENSEVPEAKVLKSKEITNDVQGQLVKIENIFVESVDRHRIFTLRDDSEGATFAREFESRLIEVGNSYASITGIVVYEYDQVRLLTRFPEDIVEDKTIVKPVQANPSGGKVVAGSKVELSTKTEGAIIYYTTDGSEPTIESNKYTSPIIINEPIILKAIAVKEGLKNSIVATFEYEIADIEQGVKISDIQGAGHRSPLENERVIDVTGIVTGIFVDTWNDGFFIQEINPDDDQIKSKGIFINRKANGINTSVNVGDMVIVSGVVKEDKFENVYDNTLTVTQIHADEISVLSSNNSLPNPVLIGRNGRQVPDKIHDGNWEIFAPETKALDFYESLEGMLVEVEEPLIVGVREDYGEIIVLPDEGECCADRLSNNNGILLLPGHHNPQRVLISDKILPITKDKKFDDPNFRVKVGDKFDGTVVGIMSYDFGNYKLYNTERLPNIIDGGLRRDTTKIAPHDEKLSMAVYNVENFSAKSTDRLDGLVRDIIENMKSPDIIGLVEIQDNDGEGGKAGSDATETLSMIIEGIKKNGGPEYGFVNINPENNKDGGAPNANIRPAFIYRKDRVSIVEAEPGDATTPVGLEGEGKNTTLTLNPGRIDPNNLGFEDSRKPIIAEFKFGDEKIFVINNHFASKRGDTPLFGAIQPPANGSEENRHKQARIVNDFVKDIMARNPDANIVVMGDLNDFQFSETLRVLKGEEMINAIDLLPIEEQHTYVHEGNSQVLDHILVSKNLEGKIEVDIININAEFIEAHGRISDHDPVMIQIDFSNEGAETPIGNELKIEKPKMESFNYGNIAEIKIKVKNGTTKSQDIILIAGVYEKDTNRLIGQLKTISKTVSAKTIETIATNIKVPKVGNYVVKYFIWDNLENMKPLTDNEIVPVQ</sequence>
<dbReference type="GO" id="GO:0003697">
    <property type="term" value="F:single-stranded DNA binding"/>
    <property type="evidence" value="ECO:0007669"/>
    <property type="project" value="InterPro"/>
</dbReference>
<dbReference type="CDD" id="cd04486">
    <property type="entry name" value="YhcR_OBF_like"/>
    <property type="match status" value="1"/>
</dbReference>
<dbReference type="PANTHER" id="PTHR42834">
    <property type="entry name" value="ENDONUCLEASE/EXONUCLEASE/PHOSPHATASE FAMILY PROTEIN (AFU_ORTHOLOGUE AFUA_3G09210)"/>
    <property type="match status" value="1"/>
</dbReference>
<dbReference type="PROSITE" id="PS50935">
    <property type="entry name" value="SSB"/>
    <property type="match status" value="1"/>
</dbReference>
<feature type="domain" description="GH29D-like beta-sandwich" evidence="3">
    <location>
        <begin position="458"/>
        <end position="524"/>
    </location>
</feature>
<dbReference type="PANTHER" id="PTHR42834:SF1">
    <property type="entry name" value="ENDONUCLEASE_EXONUCLEASE_PHOSPHATASE FAMILY PROTEIN (AFU_ORTHOLOGUE AFUA_3G09210)"/>
    <property type="match status" value="1"/>
</dbReference>
<keyword evidence="2" id="KW-1133">Transmembrane helix</keyword>
<feature type="domain" description="Endonuclease/exonuclease/phosphatase" evidence="4">
    <location>
        <begin position="960"/>
        <end position="1087"/>
    </location>
</feature>
<dbReference type="AlphaFoldDB" id="A0A1H2VGC3"/>
<dbReference type="RefSeq" id="WP_093751603.1">
    <property type="nucleotide sequence ID" value="NZ_FNNG01000003.1"/>
</dbReference>
<evidence type="ECO:0000313" key="5">
    <source>
        <dbReference type="EMBL" id="SDW67426.1"/>
    </source>
</evidence>
<feature type="domain" description="GH29D-like beta-sandwich" evidence="3">
    <location>
        <begin position="197"/>
        <end position="262"/>
    </location>
</feature>
<keyword evidence="6" id="KW-1185">Reference proteome</keyword>
<proteinExistence type="predicted"/>
<dbReference type="EMBL" id="FNNG01000003">
    <property type="protein sequence ID" value="SDW67426.1"/>
    <property type="molecule type" value="Genomic_DNA"/>
</dbReference>
<protein>
    <submittedName>
        <fullName evidence="5">Uncharacterized protein</fullName>
    </submittedName>
</protein>